<dbReference type="InterPro" id="IPR008969">
    <property type="entry name" value="CarboxyPept-like_regulatory"/>
</dbReference>
<gene>
    <name evidence="2" type="ORF">BACCOPRO_00705</name>
</gene>
<evidence type="ECO:0000313" key="2">
    <source>
        <dbReference type="EMBL" id="EEF75222.1"/>
    </source>
</evidence>
<keyword evidence="1" id="KW-0732">Signal</keyword>
<evidence type="ECO:0000313" key="3">
    <source>
        <dbReference type="Proteomes" id="UP000014073"/>
    </source>
</evidence>
<dbReference type="Proteomes" id="UP000014073">
    <property type="component" value="Unassembled WGS sequence"/>
</dbReference>
<dbReference type="Pfam" id="PF13620">
    <property type="entry name" value="CarboxypepD_reg"/>
    <property type="match status" value="1"/>
</dbReference>
<reference evidence="2 3" key="1">
    <citation type="submission" date="2008-12" db="EMBL/GenBank/DDBJ databases">
        <authorList>
            <person name="Fulton L."/>
            <person name="Clifton S."/>
            <person name="Fulton B."/>
            <person name="Xu J."/>
            <person name="Minx P."/>
            <person name="Pepin K.H."/>
            <person name="Johnson M."/>
            <person name="Bhonagiri V."/>
            <person name="Nash W.E."/>
            <person name="Mardis E.R."/>
            <person name="Wilson R.K."/>
        </authorList>
    </citation>
    <scope>NUCLEOTIDE SEQUENCE [LARGE SCALE GENOMIC DNA]</scope>
    <source>
        <strain evidence="2 3">DSM 18228</strain>
    </source>
</reference>
<dbReference type="eggNOG" id="ENOG5033R47">
    <property type="taxonomic scope" value="Bacteria"/>
</dbReference>
<dbReference type="STRING" id="547042.BACCOPRO_00705"/>
<feature type="chain" id="PRO_5004486573" description="Carboxypeptidase regulatory-like domain-containing protein" evidence="1">
    <location>
        <begin position="21"/>
        <end position="422"/>
    </location>
</feature>
<keyword evidence="3" id="KW-1185">Reference proteome</keyword>
<feature type="signal peptide" evidence="1">
    <location>
        <begin position="1"/>
        <end position="20"/>
    </location>
</feature>
<dbReference type="Gene3D" id="2.60.40.1120">
    <property type="entry name" value="Carboxypeptidase-like, regulatory domain"/>
    <property type="match status" value="1"/>
</dbReference>
<sequence>MKKREIYAMALLLMATGAGLSSCSVSDNEKAPEEVEDPIKDVVEYYIVGQVMENNQGLAGASVTVEGAEAVTTDATGQFRVAVSDKKAYAITVQKDGYLSAESSVTVPSGASNRDSYAISLNLTKKSAAVALNKNNDTTVVTDGAVVDGIEDIQEAGVEVPHDAITEDKTEVTVTPYVPEQAAATVSQIKDGTSIMNVYVETSKDVDGKNAIIAVSNPTTSNTNFEDVVVYKKAAGSRADAQGFEKLGKATYDANTKSYQFKLADGTLSGDYSFRVTPTRQESGSGTEVVEGAEGKVDNSGNFAALTDIQISYEAPMGWSYTTTPESVMGSDKGLASLINNAVAATEGASGVYKVSYSTKTNVSGNSIMYWSVKSAYSNVDYTFKMNNGSKTVKLKKYTGSVFSYRNETANQHSGGTSTASL</sequence>
<protein>
    <recommendedName>
        <fullName evidence="4">Carboxypeptidase regulatory-like domain-containing protein</fullName>
    </recommendedName>
</protein>
<dbReference type="PROSITE" id="PS51257">
    <property type="entry name" value="PROKAR_LIPOPROTEIN"/>
    <property type="match status" value="1"/>
</dbReference>
<dbReference type="SUPFAM" id="SSF49464">
    <property type="entry name" value="Carboxypeptidase regulatory domain-like"/>
    <property type="match status" value="1"/>
</dbReference>
<dbReference type="EMBL" id="ACBW01000047">
    <property type="protein sequence ID" value="EEF75222.1"/>
    <property type="molecule type" value="Genomic_DNA"/>
</dbReference>
<dbReference type="OrthoDB" id="1050618at2"/>
<dbReference type="HOGENOM" id="CLU_051981_0_0_10"/>
<dbReference type="RefSeq" id="WP_008140832.1">
    <property type="nucleotide sequence ID" value="NZ_EQ973632.1"/>
</dbReference>
<evidence type="ECO:0008006" key="4">
    <source>
        <dbReference type="Google" id="ProtNLM"/>
    </source>
</evidence>
<dbReference type="AlphaFoldDB" id="S0F6H1"/>
<name>S0F6H1_9BACT</name>
<organism evidence="2 3">
    <name type="scientific">Phocaeicola coprophilus DSM 18228 = JCM 13818</name>
    <dbReference type="NCBI Taxonomy" id="547042"/>
    <lineage>
        <taxon>Bacteria</taxon>
        <taxon>Pseudomonadati</taxon>
        <taxon>Bacteroidota</taxon>
        <taxon>Bacteroidia</taxon>
        <taxon>Bacteroidales</taxon>
        <taxon>Bacteroidaceae</taxon>
        <taxon>Phocaeicola</taxon>
    </lineage>
</organism>
<proteinExistence type="predicted"/>
<accession>S0F6H1</accession>
<dbReference type="GeneID" id="78404801"/>
<comment type="caution">
    <text evidence="2">The sequence shown here is derived from an EMBL/GenBank/DDBJ whole genome shotgun (WGS) entry which is preliminary data.</text>
</comment>
<evidence type="ECO:0000256" key="1">
    <source>
        <dbReference type="SAM" id="SignalP"/>
    </source>
</evidence>